<keyword evidence="2" id="KW-1185">Reference proteome</keyword>
<dbReference type="EMBL" id="PQXM01000051">
    <property type="protein sequence ID" value="TGO78872.1"/>
    <property type="molecule type" value="Genomic_DNA"/>
</dbReference>
<accession>A0A4Z1K5W0</accession>
<proteinExistence type="predicted"/>
<name>A0A4Z1K5W0_9HELO</name>
<reference evidence="1 2" key="1">
    <citation type="submission" date="2017-12" db="EMBL/GenBank/DDBJ databases">
        <title>Comparative genomics of Botrytis spp.</title>
        <authorList>
            <person name="Valero-Jimenez C.A."/>
            <person name="Tapia P."/>
            <person name="Veloso J."/>
            <person name="Silva-Moreno E."/>
            <person name="Staats M."/>
            <person name="Valdes J.H."/>
            <person name="Van Kan J.A.L."/>
        </authorList>
    </citation>
    <scope>NUCLEOTIDE SEQUENCE [LARGE SCALE GENOMIC DNA]</scope>
    <source>
        <strain evidence="1 2">Be9601</strain>
    </source>
</reference>
<dbReference type="AlphaFoldDB" id="A0A4Z1K5W0"/>
<organism evidence="1 2">
    <name type="scientific">Botrytis elliptica</name>
    <dbReference type="NCBI Taxonomy" id="278938"/>
    <lineage>
        <taxon>Eukaryota</taxon>
        <taxon>Fungi</taxon>
        <taxon>Dikarya</taxon>
        <taxon>Ascomycota</taxon>
        <taxon>Pezizomycotina</taxon>
        <taxon>Leotiomycetes</taxon>
        <taxon>Helotiales</taxon>
        <taxon>Sclerotiniaceae</taxon>
        <taxon>Botrytis</taxon>
    </lineage>
</organism>
<dbReference type="OrthoDB" id="3476921at2759"/>
<protein>
    <submittedName>
        <fullName evidence="1">Uncharacterized protein</fullName>
    </submittedName>
</protein>
<gene>
    <name evidence="1" type="ORF">BELL_0051g00140</name>
</gene>
<sequence length="70" mass="8219">MFEGNVTYPFLGRDGKAETLWTNGCNDKMEDKKALKTWHYLYGGLNREGIEVQRLRCMTIIITNGKEYNW</sequence>
<dbReference type="Proteomes" id="UP000297229">
    <property type="component" value="Unassembled WGS sequence"/>
</dbReference>
<evidence type="ECO:0000313" key="2">
    <source>
        <dbReference type="Proteomes" id="UP000297229"/>
    </source>
</evidence>
<comment type="caution">
    <text evidence="1">The sequence shown here is derived from an EMBL/GenBank/DDBJ whole genome shotgun (WGS) entry which is preliminary data.</text>
</comment>
<evidence type="ECO:0000313" key="1">
    <source>
        <dbReference type="EMBL" id="TGO78872.1"/>
    </source>
</evidence>